<dbReference type="Gene3D" id="3.30.450.20">
    <property type="entry name" value="PAS domain"/>
    <property type="match status" value="1"/>
</dbReference>
<dbReference type="InterPro" id="IPR000700">
    <property type="entry name" value="PAS-assoc_C"/>
</dbReference>
<dbReference type="InterPro" id="IPR011006">
    <property type="entry name" value="CheY-like_superfamily"/>
</dbReference>
<dbReference type="InterPro" id="IPR035965">
    <property type="entry name" value="PAS-like_dom_sf"/>
</dbReference>
<feature type="domain" description="Histidine kinase" evidence="5">
    <location>
        <begin position="318"/>
        <end position="541"/>
    </location>
</feature>
<evidence type="ECO:0000259" key="6">
    <source>
        <dbReference type="PROSITE" id="PS50110"/>
    </source>
</evidence>
<dbReference type="InterPro" id="IPR003594">
    <property type="entry name" value="HATPase_dom"/>
</dbReference>
<dbReference type="AlphaFoldDB" id="A0A2N7VRK2"/>
<dbReference type="SUPFAM" id="SSF52172">
    <property type="entry name" value="CheY-like"/>
    <property type="match status" value="1"/>
</dbReference>
<dbReference type="EC" id="2.7.13.3" evidence="2"/>
<reference evidence="9 10" key="1">
    <citation type="submission" date="2018-01" db="EMBL/GenBank/DDBJ databases">
        <title>Whole genome analyses suggest that Burkholderia sensu lato contains two further novel genera in the rhizoxinica-symbiotica group Mycetohabitans gen. nov., and Trinickia gen. nov.: implications for the evolution of diazotrophy and nodulation in the Burkholderiaceae.</title>
        <authorList>
            <person name="Estrada-de los Santos P."/>
            <person name="Palmer M."/>
            <person name="Chavez-Ramirez B."/>
            <person name="Beukes C."/>
            <person name="Steenkamp E.T."/>
            <person name="Hirsch A.M."/>
            <person name="Manyaka P."/>
            <person name="Maluk M."/>
            <person name="Lafos M."/>
            <person name="Crook M."/>
            <person name="Gross E."/>
            <person name="Simon M.F."/>
            <person name="Bueno dos Reis Junior F."/>
            <person name="Poole P.S."/>
            <person name="Venter S.N."/>
            <person name="James E.K."/>
        </authorList>
    </citation>
    <scope>NUCLEOTIDE SEQUENCE [LARGE SCALE GENOMIC DNA]</scope>
    <source>
        <strain evidence="9 10">GIMN1.004</strain>
    </source>
</reference>
<evidence type="ECO:0000259" key="7">
    <source>
        <dbReference type="PROSITE" id="PS50112"/>
    </source>
</evidence>
<gene>
    <name evidence="9" type="ORF">C0Z18_13255</name>
</gene>
<dbReference type="PROSITE" id="PS50110">
    <property type="entry name" value="RESPONSE_REGULATORY"/>
    <property type="match status" value="1"/>
</dbReference>
<dbReference type="InterPro" id="IPR003661">
    <property type="entry name" value="HisK_dim/P_dom"/>
</dbReference>
<dbReference type="SMART" id="SM00388">
    <property type="entry name" value="HisKA"/>
    <property type="match status" value="1"/>
</dbReference>
<dbReference type="PRINTS" id="PR00344">
    <property type="entry name" value="BCTRLSENSOR"/>
</dbReference>
<dbReference type="CDD" id="cd00130">
    <property type="entry name" value="PAS"/>
    <property type="match status" value="1"/>
</dbReference>
<comment type="caution">
    <text evidence="9">The sequence shown here is derived from an EMBL/GenBank/DDBJ whole genome shotgun (WGS) entry which is preliminary data.</text>
</comment>
<keyword evidence="3 4" id="KW-0597">Phosphoprotein</keyword>
<dbReference type="Gene3D" id="1.10.287.130">
    <property type="match status" value="1"/>
</dbReference>
<keyword evidence="10" id="KW-1185">Reference proteome</keyword>
<organism evidence="9 10">
    <name type="scientific">Trinickia dabaoshanensis</name>
    <dbReference type="NCBI Taxonomy" id="564714"/>
    <lineage>
        <taxon>Bacteria</taxon>
        <taxon>Pseudomonadati</taxon>
        <taxon>Pseudomonadota</taxon>
        <taxon>Betaproteobacteria</taxon>
        <taxon>Burkholderiales</taxon>
        <taxon>Burkholderiaceae</taxon>
        <taxon>Trinickia</taxon>
    </lineage>
</organism>
<dbReference type="InterPro" id="IPR013655">
    <property type="entry name" value="PAS_fold_3"/>
</dbReference>
<dbReference type="EMBL" id="PNYA01000010">
    <property type="protein sequence ID" value="PMS19784.1"/>
    <property type="molecule type" value="Genomic_DNA"/>
</dbReference>
<accession>A0A2N7VRK2</accession>
<dbReference type="InterPro" id="IPR004358">
    <property type="entry name" value="Sig_transdc_His_kin-like_C"/>
</dbReference>
<dbReference type="SUPFAM" id="SSF55874">
    <property type="entry name" value="ATPase domain of HSP90 chaperone/DNA topoisomerase II/histidine kinase"/>
    <property type="match status" value="1"/>
</dbReference>
<dbReference type="SUPFAM" id="SSF55785">
    <property type="entry name" value="PYP-like sensor domain (PAS domain)"/>
    <property type="match status" value="1"/>
</dbReference>
<dbReference type="Pfam" id="PF00072">
    <property type="entry name" value="Response_reg"/>
    <property type="match status" value="1"/>
</dbReference>
<dbReference type="SMART" id="SM00387">
    <property type="entry name" value="HATPase_c"/>
    <property type="match status" value="1"/>
</dbReference>
<evidence type="ECO:0000313" key="9">
    <source>
        <dbReference type="EMBL" id="PMS19784.1"/>
    </source>
</evidence>
<dbReference type="InterPro" id="IPR005467">
    <property type="entry name" value="His_kinase_dom"/>
</dbReference>
<evidence type="ECO:0000313" key="10">
    <source>
        <dbReference type="Proteomes" id="UP000235616"/>
    </source>
</evidence>
<evidence type="ECO:0000256" key="2">
    <source>
        <dbReference type="ARBA" id="ARBA00012438"/>
    </source>
</evidence>
<evidence type="ECO:0000256" key="1">
    <source>
        <dbReference type="ARBA" id="ARBA00000085"/>
    </source>
</evidence>
<dbReference type="InterPro" id="IPR001789">
    <property type="entry name" value="Sig_transdc_resp-reg_receiver"/>
</dbReference>
<dbReference type="SMART" id="SM00448">
    <property type="entry name" value="REC"/>
    <property type="match status" value="1"/>
</dbReference>
<dbReference type="CDD" id="cd00082">
    <property type="entry name" value="HisKA"/>
    <property type="match status" value="1"/>
</dbReference>
<dbReference type="InterPro" id="IPR000014">
    <property type="entry name" value="PAS"/>
</dbReference>
<dbReference type="NCBIfam" id="TIGR00229">
    <property type="entry name" value="sensory_box"/>
    <property type="match status" value="1"/>
</dbReference>
<sequence>MLVALVCIAAWHHVRQARETALADGHRTIALVARVLADRLGGAVDRTPPALRYEADSCPALLARLGDMARDERLLLTFSGSGAHSGFRCSAGASLRQDELSGLETVQMPVPGHPLTLEVGRPRSDILREWRGDAWTTLVRTLAISAFVLALLYVMVRQVRRQALANSELAAGEQRWRAVFDEAPVGIVMLQPNQPYMVANPAFKRMVGYSIDELQQLGASDITHPDDIELMQAKIGELERGERSSVKFEKRYLHRDGHVIWTEITISRLSESGALGGMLVAVIDDVSARREAEVERLRLEAQLRQSQKLEALGTFAGGIAHDFNNILSAIVGYGERVFRALGADSPLRHDAQQVLNAGMRASLLVERILAFSRSGMTARLPVHVEQVLVETVELFKASLPPEVSVTLELGAPQAYVLGDPTHLHQVVMNLCSNARHALHGQGSIGVSAREMSTVRALTLTSGPLQPGRYVRICVADTGAGISPAVQERMFDPFFTTRKTVGGTGLGLSLVDGIIKEYGGAIEVESEVGQGARFDVYLPLSDQRPAVIPRQAIETKRGNGETILLVDDEHTLVELCEDLLAELGYEPLGFTSPLDAWEAFLADPSRFDLVLTDHSMPEMTGTELIEKIRTVRADLPVLLMSGYGTAVAEQESRTLGVHSVLKKPVLLVDLAVAVRDALARD</sequence>
<dbReference type="PROSITE" id="PS50113">
    <property type="entry name" value="PAC"/>
    <property type="match status" value="1"/>
</dbReference>
<dbReference type="PROSITE" id="PS50112">
    <property type="entry name" value="PAS"/>
    <property type="match status" value="1"/>
</dbReference>
<dbReference type="PANTHER" id="PTHR43065:SF42">
    <property type="entry name" value="TWO-COMPONENT SENSOR PPRA"/>
    <property type="match status" value="1"/>
</dbReference>
<dbReference type="PROSITE" id="PS50109">
    <property type="entry name" value="HIS_KIN"/>
    <property type="match status" value="1"/>
</dbReference>
<dbReference type="Pfam" id="PF00512">
    <property type="entry name" value="HisKA"/>
    <property type="match status" value="1"/>
</dbReference>
<evidence type="ECO:0000256" key="4">
    <source>
        <dbReference type="PROSITE-ProRule" id="PRU00169"/>
    </source>
</evidence>
<name>A0A2N7VRK2_9BURK</name>
<dbReference type="GO" id="GO:0000155">
    <property type="term" value="F:phosphorelay sensor kinase activity"/>
    <property type="evidence" value="ECO:0007669"/>
    <property type="project" value="InterPro"/>
</dbReference>
<dbReference type="SUPFAM" id="SSF47384">
    <property type="entry name" value="Homodimeric domain of signal transducing histidine kinase"/>
    <property type="match status" value="1"/>
</dbReference>
<feature type="domain" description="PAS" evidence="7">
    <location>
        <begin position="172"/>
        <end position="242"/>
    </location>
</feature>
<comment type="catalytic activity">
    <reaction evidence="1">
        <text>ATP + protein L-histidine = ADP + protein N-phospho-L-histidine.</text>
        <dbReference type="EC" id="2.7.13.3"/>
    </reaction>
</comment>
<dbReference type="InterPro" id="IPR036890">
    <property type="entry name" value="HATPase_C_sf"/>
</dbReference>
<evidence type="ECO:0000256" key="3">
    <source>
        <dbReference type="ARBA" id="ARBA00022553"/>
    </source>
</evidence>
<dbReference type="Gene3D" id="3.40.50.2300">
    <property type="match status" value="1"/>
</dbReference>
<dbReference type="Proteomes" id="UP000235616">
    <property type="component" value="Unassembled WGS sequence"/>
</dbReference>
<dbReference type="Gene3D" id="3.30.565.10">
    <property type="entry name" value="Histidine kinase-like ATPase, C-terminal domain"/>
    <property type="match status" value="1"/>
</dbReference>
<feature type="modified residue" description="4-aspartylphosphate" evidence="4">
    <location>
        <position position="612"/>
    </location>
</feature>
<feature type="domain" description="PAC" evidence="8">
    <location>
        <begin position="246"/>
        <end position="298"/>
    </location>
</feature>
<protein>
    <recommendedName>
        <fullName evidence="2">histidine kinase</fullName>
        <ecNumber evidence="2">2.7.13.3</ecNumber>
    </recommendedName>
</protein>
<dbReference type="PANTHER" id="PTHR43065">
    <property type="entry name" value="SENSOR HISTIDINE KINASE"/>
    <property type="match status" value="1"/>
</dbReference>
<proteinExistence type="predicted"/>
<dbReference type="SMART" id="SM00091">
    <property type="entry name" value="PAS"/>
    <property type="match status" value="1"/>
</dbReference>
<dbReference type="Pfam" id="PF02518">
    <property type="entry name" value="HATPase_c"/>
    <property type="match status" value="1"/>
</dbReference>
<dbReference type="InterPro" id="IPR036097">
    <property type="entry name" value="HisK_dim/P_sf"/>
</dbReference>
<evidence type="ECO:0000259" key="5">
    <source>
        <dbReference type="PROSITE" id="PS50109"/>
    </source>
</evidence>
<dbReference type="CDD" id="cd00156">
    <property type="entry name" value="REC"/>
    <property type="match status" value="1"/>
</dbReference>
<dbReference type="Pfam" id="PF08447">
    <property type="entry name" value="PAS_3"/>
    <property type="match status" value="1"/>
</dbReference>
<feature type="domain" description="Response regulatory" evidence="6">
    <location>
        <begin position="561"/>
        <end position="677"/>
    </location>
</feature>
<evidence type="ECO:0000259" key="8">
    <source>
        <dbReference type="PROSITE" id="PS50113"/>
    </source>
</evidence>